<dbReference type="InterPro" id="IPR051673">
    <property type="entry name" value="SSDNA_exonuclease_RecJ"/>
</dbReference>
<keyword evidence="1" id="KW-0812">Transmembrane</keyword>
<sequence length="77" mass="8374">VNPNRLDDISQLGHLCAAGVTFMVLVALNRRLRDAGVKPLPDLMSMTDLVALGTVCDVVPLKGLNRAFVQRGIETMR</sequence>
<comment type="caution">
    <text evidence="2">The sequence shown here is derived from an EMBL/GenBank/DDBJ whole genome shotgun (WGS) entry which is preliminary data.</text>
</comment>
<evidence type="ECO:0000313" key="3">
    <source>
        <dbReference type="Proteomes" id="UP001083770"/>
    </source>
</evidence>
<accession>A0ABT4LZ25</accession>
<feature type="non-terminal residue" evidence="2">
    <location>
        <position position="77"/>
    </location>
</feature>
<keyword evidence="1" id="KW-0472">Membrane</keyword>
<evidence type="ECO:0000313" key="2">
    <source>
        <dbReference type="EMBL" id="MCZ4299634.1"/>
    </source>
</evidence>
<dbReference type="Gene3D" id="3.90.1640.30">
    <property type="match status" value="1"/>
</dbReference>
<gene>
    <name evidence="2" type="ORF">O4G74_16360</name>
</gene>
<dbReference type="GO" id="GO:0004527">
    <property type="term" value="F:exonuclease activity"/>
    <property type="evidence" value="ECO:0007669"/>
    <property type="project" value="UniProtKB-KW"/>
</dbReference>
<proteinExistence type="predicted"/>
<keyword evidence="1" id="KW-1133">Transmembrane helix</keyword>
<feature type="non-terminal residue" evidence="2">
    <location>
        <position position="1"/>
    </location>
</feature>
<keyword evidence="2" id="KW-0269">Exonuclease</keyword>
<dbReference type="PANTHER" id="PTHR30255:SF2">
    <property type="entry name" value="SINGLE-STRANDED-DNA-SPECIFIC EXONUCLEASE RECJ"/>
    <property type="match status" value="1"/>
</dbReference>
<reference evidence="2" key="1">
    <citation type="submission" date="2022-12" db="EMBL/GenBank/DDBJ databases">
        <title>Bacterial isolates from different developmental stages of Nematostella vectensis.</title>
        <authorList>
            <person name="Fraune S."/>
        </authorList>
    </citation>
    <scope>NUCLEOTIDE SEQUENCE</scope>
    <source>
        <strain evidence="2">G21632-S1</strain>
    </source>
</reference>
<dbReference type="EMBL" id="JAPWGW010000114">
    <property type="protein sequence ID" value="MCZ4299634.1"/>
    <property type="molecule type" value="Genomic_DNA"/>
</dbReference>
<dbReference type="Proteomes" id="UP001083770">
    <property type="component" value="Unassembled WGS sequence"/>
</dbReference>
<dbReference type="InterPro" id="IPR038763">
    <property type="entry name" value="DHH_sf"/>
</dbReference>
<feature type="transmembrane region" description="Helical" evidence="1">
    <location>
        <begin position="12"/>
        <end position="28"/>
    </location>
</feature>
<keyword evidence="2" id="KW-0378">Hydrolase</keyword>
<protein>
    <submittedName>
        <fullName evidence="2">Single-stranded-DNA-specific exonuclease RecJ</fullName>
    </submittedName>
</protein>
<keyword evidence="2" id="KW-0540">Nuclease</keyword>
<dbReference type="PANTHER" id="PTHR30255">
    <property type="entry name" value="SINGLE-STRANDED-DNA-SPECIFIC EXONUCLEASE RECJ"/>
    <property type="match status" value="1"/>
</dbReference>
<keyword evidence="3" id="KW-1185">Reference proteome</keyword>
<dbReference type="SUPFAM" id="SSF64182">
    <property type="entry name" value="DHH phosphoesterases"/>
    <property type="match status" value="1"/>
</dbReference>
<organism evidence="2 3">
    <name type="scientific">Henriciella marina</name>
    <dbReference type="NCBI Taxonomy" id="453851"/>
    <lineage>
        <taxon>Bacteria</taxon>
        <taxon>Pseudomonadati</taxon>
        <taxon>Pseudomonadota</taxon>
        <taxon>Alphaproteobacteria</taxon>
        <taxon>Hyphomonadales</taxon>
        <taxon>Hyphomonadaceae</taxon>
        <taxon>Henriciella</taxon>
    </lineage>
</organism>
<evidence type="ECO:0000256" key="1">
    <source>
        <dbReference type="SAM" id="Phobius"/>
    </source>
</evidence>
<name>A0ABT4LZ25_9PROT</name>